<dbReference type="InterPro" id="IPR036366">
    <property type="entry name" value="PGBDSf"/>
</dbReference>
<comment type="caution">
    <text evidence="2">The sequence shown here is derived from an EMBL/GenBank/DDBJ whole genome shotgun (WGS) entry which is preliminary data.</text>
</comment>
<dbReference type="InterPro" id="IPR002477">
    <property type="entry name" value="Peptidoglycan-bd-like"/>
</dbReference>
<name>A0A3M9XP33_9HYPH</name>
<dbReference type="OrthoDB" id="1523598at2"/>
<dbReference type="RefSeq" id="WP_123175563.1">
    <property type="nucleotide sequence ID" value="NZ_QWDD01000001.1"/>
</dbReference>
<dbReference type="EMBL" id="QWDD01000001">
    <property type="protein sequence ID" value="RNJ49595.1"/>
    <property type="molecule type" value="Genomic_DNA"/>
</dbReference>
<evidence type="ECO:0000259" key="1">
    <source>
        <dbReference type="Pfam" id="PF01471"/>
    </source>
</evidence>
<reference evidence="2 3" key="1">
    <citation type="submission" date="2018-08" db="EMBL/GenBank/DDBJ databases">
        <title>Genome sequence of Methylocystis hirsuta CSC1, a methanotroph able to accumulate PHAs.</title>
        <authorList>
            <person name="Bordel S."/>
            <person name="Rodriguez E."/>
            <person name="Gancedo J."/>
            <person name="Munoz R."/>
        </authorList>
    </citation>
    <scope>NUCLEOTIDE SEQUENCE [LARGE SCALE GENOMIC DNA]</scope>
    <source>
        <strain evidence="2 3">CSC1</strain>
    </source>
</reference>
<evidence type="ECO:0000313" key="3">
    <source>
        <dbReference type="Proteomes" id="UP000268623"/>
    </source>
</evidence>
<dbReference type="InterPro" id="IPR036365">
    <property type="entry name" value="PGBD-like_sf"/>
</dbReference>
<keyword evidence="3" id="KW-1185">Reference proteome</keyword>
<proteinExistence type="predicted"/>
<gene>
    <name evidence="2" type="ORF">D1O30_08255</name>
</gene>
<dbReference type="Gene3D" id="1.10.101.10">
    <property type="entry name" value="PGBD-like superfamily/PGBD"/>
    <property type="match status" value="2"/>
</dbReference>
<protein>
    <submittedName>
        <fullName evidence="2">Peptidoglycan-binding protein</fullName>
    </submittedName>
</protein>
<accession>A0A3M9XP33</accession>
<evidence type="ECO:0000313" key="2">
    <source>
        <dbReference type="EMBL" id="RNJ49595.1"/>
    </source>
</evidence>
<dbReference type="Proteomes" id="UP000268623">
    <property type="component" value="Unassembled WGS sequence"/>
</dbReference>
<sequence>MNEGKLDMPSTIKLGDAGDDVRRLQRVFARNKSLGPEDVDGVFGPRTEGAVKDFQQANGLVADGVVGPITWSHVHPYREASPTLQAGSLGPVVAMLQGVLKTGFGYAGEIDGIFGPTTENVVRQYQTNAGLPVTGVMDERTWMAPAGAAGATLESLSGLVI</sequence>
<organism evidence="2 3">
    <name type="scientific">Methylocystis hirsuta</name>
    <dbReference type="NCBI Taxonomy" id="369798"/>
    <lineage>
        <taxon>Bacteria</taxon>
        <taxon>Pseudomonadati</taxon>
        <taxon>Pseudomonadota</taxon>
        <taxon>Alphaproteobacteria</taxon>
        <taxon>Hyphomicrobiales</taxon>
        <taxon>Methylocystaceae</taxon>
        <taxon>Methylocystis</taxon>
    </lineage>
</organism>
<feature type="domain" description="Peptidoglycan binding-like" evidence="1">
    <location>
        <begin position="18"/>
        <end position="72"/>
    </location>
</feature>
<dbReference type="SUPFAM" id="SSF47090">
    <property type="entry name" value="PGBD-like"/>
    <property type="match status" value="2"/>
</dbReference>
<feature type="domain" description="Peptidoglycan binding-like" evidence="1">
    <location>
        <begin position="93"/>
        <end position="143"/>
    </location>
</feature>
<dbReference type="Pfam" id="PF01471">
    <property type="entry name" value="PG_binding_1"/>
    <property type="match status" value="2"/>
</dbReference>
<dbReference type="AlphaFoldDB" id="A0A3M9XP33"/>